<dbReference type="Proteomes" id="UP000270471">
    <property type="component" value="Unassembled WGS sequence"/>
</dbReference>
<reference evidence="2 3" key="1">
    <citation type="submission" date="2017-11" db="EMBL/GenBank/DDBJ databases">
        <title>Draft genome of actinobacteria isolated from guarana (Paullinia cupana (Mart.) Ducke.</title>
        <authorList>
            <person name="Siqueira K.A."/>
            <person name="Liotti R.G."/>
            <person name="Mendes T.A.O."/>
            <person name="Soares M.A."/>
        </authorList>
    </citation>
    <scope>NUCLEOTIDE SEQUENCE [LARGE SCALE GENOMIC DNA]</scope>
    <source>
        <strain evidence="2 3">193</strain>
    </source>
</reference>
<proteinExistence type="predicted"/>
<gene>
    <name evidence="2" type="ORF">CTZ28_35320</name>
</gene>
<evidence type="ECO:0000256" key="1">
    <source>
        <dbReference type="SAM" id="MobiDB-lite"/>
    </source>
</evidence>
<comment type="caution">
    <text evidence="2">The sequence shown here is derived from an EMBL/GenBank/DDBJ whole genome shotgun (WGS) entry which is preliminary data.</text>
</comment>
<name>A0A3M0HW83_9ACTN</name>
<dbReference type="InterPro" id="IPR038556">
    <property type="entry name" value="TAC_Gp13-like_sf"/>
</dbReference>
<evidence type="ECO:0000313" key="2">
    <source>
        <dbReference type="EMBL" id="RMB81277.1"/>
    </source>
</evidence>
<dbReference type="RefSeq" id="WP_121893859.1">
    <property type="nucleotide sequence ID" value="NZ_PENI01000032.1"/>
</dbReference>
<protein>
    <recommendedName>
        <fullName evidence="4">Tail assembly chaperone</fullName>
    </recommendedName>
</protein>
<dbReference type="EMBL" id="PENI01000032">
    <property type="protein sequence ID" value="RMB81277.1"/>
    <property type="molecule type" value="Genomic_DNA"/>
</dbReference>
<accession>A0A3M0HW83</accession>
<keyword evidence="3" id="KW-1185">Reference proteome</keyword>
<feature type="region of interest" description="Disordered" evidence="1">
    <location>
        <begin position="108"/>
        <end position="133"/>
    </location>
</feature>
<evidence type="ECO:0008006" key="4">
    <source>
        <dbReference type="Google" id="ProtNLM"/>
    </source>
</evidence>
<sequence>MALLSKDQITAADDRKWEDVPVPEWGGTVRLLGMSGTERNAYQSSLVVLGHDGKPQRMNMADQLAKLVAKCLVGEDYERLFTDKEVKALGAKNGAVLERLGKIAQRLSGLRKEDMEDAEGKSEPTPSDASTTG</sequence>
<evidence type="ECO:0000313" key="3">
    <source>
        <dbReference type="Proteomes" id="UP000270471"/>
    </source>
</evidence>
<dbReference type="AlphaFoldDB" id="A0A3M0HW83"/>
<dbReference type="Gene3D" id="3.30.2220.20">
    <property type="entry name" value="Phage tail assembly chaperone gp13-like"/>
    <property type="match status" value="1"/>
</dbReference>
<feature type="compositionally biased region" description="Basic and acidic residues" evidence="1">
    <location>
        <begin position="110"/>
        <end position="122"/>
    </location>
</feature>
<feature type="compositionally biased region" description="Polar residues" evidence="1">
    <location>
        <begin position="124"/>
        <end position="133"/>
    </location>
</feature>
<organism evidence="2 3">
    <name type="scientific">Streptomyces shenzhenensis</name>
    <dbReference type="NCBI Taxonomy" id="943815"/>
    <lineage>
        <taxon>Bacteria</taxon>
        <taxon>Bacillati</taxon>
        <taxon>Actinomycetota</taxon>
        <taxon>Actinomycetes</taxon>
        <taxon>Kitasatosporales</taxon>
        <taxon>Streptomycetaceae</taxon>
        <taxon>Streptomyces</taxon>
    </lineage>
</organism>
<dbReference type="OrthoDB" id="7584736at2"/>